<feature type="domain" description="HTH cro/C1-type" evidence="2">
    <location>
        <begin position="19"/>
        <end position="73"/>
    </location>
</feature>
<dbReference type="CDD" id="cd00093">
    <property type="entry name" value="HTH_XRE"/>
    <property type="match status" value="1"/>
</dbReference>
<keyword evidence="4" id="KW-1185">Reference proteome</keyword>
<evidence type="ECO:0000259" key="2">
    <source>
        <dbReference type="PROSITE" id="PS50943"/>
    </source>
</evidence>
<dbReference type="RefSeq" id="WP_135208927.1">
    <property type="nucleotide sequence ID" value="NZ_SPVF01000252.1"/>
</dbReference>
<proteinExistence type="predicted"/>
<name>A0A4Y9RW69_9BURK</name>
<evidence type="ECO:0000313" key="4">
    <source>
        <dbReference type="Proteomes" id="UP000298438"/>
    </source>
</evidence>
<dbReference type="PROSITE" id="PS50943">
    <property type="entry name" value="HTH_CROC1"/>
    <property type="match status" value="1"/>
</dbReference>
<accession>A0A4Y9RW69</accession>
<dbReference type="EMBL" id="SPVF01000252">
    <property type="protein sequence ID" value="TFW13334.1"/>
    <property type="molecule type" value="Genomic_DNA"/>
</dbReference>
<dbReference type="Proteomes" id="UP000298438">
    <property type="component" value="Unassembled WGS sequence"/>
</dbReference>
<dbReference type="Gene3D" id="1.10.260.40">
    <property type="entry name" value="lambda repressor-like DNA-binding domains"/>
    <property type="match status" value="1"/>
</dbReference>
<dbReference type="InterPro" id="IPR010982">
    <property type="entry name" value="Lambda_DNA-bd_dom_sf"/>
</dbReference>
<evidence type="ECO:0000313" key="3">
    <source>
        <dbReference type="EMBL" id="TFW13334.1"/>
    </source>
</evidence>
<dbReference type="InterPro" id="IPR001387">
    <property type="entry name" value="Cro/C1-type_HTH"/>
</dbReference>
<organism evidence="3 4">
    <name type="scientific">Zemynaea arenosa</name>
    <dbReference type="NCBI Taxonomy" id="2561931"/>
    <lineage>
        <taxon>Bacteria</taxon>
        <taxon>Pseudomonadati</taxon>
        <taxon>Pseudomonadota</taxon>
        <taxon>Betaproteobacteria</taxon>
        <taxon>Burkholderiales</taxon>
        <taxon>Oxalobacteraceae</taxon>
        <taxon>Telluria group</taxon>
        <taxon>Zemynaea</taxon>
    </lineage>
</organism>
<dbReference type="InterPro" id="IPR050807">
    <property type="entry name" value="TransReg_Diox_bact_type"/>
</dbReference>
<comment type="caution">
    <text evidence="3">The sequence shown here is derived from an EMBL/GenBank/DDBJ whole genome shotgun (WGS) entry which is preliminary data.</text>
</comment>
<keyword evidence="1" id="KW-0238">DNA-binding</keyword>
<dbReference type="GO" id="GO:0003700">
    <property type="term" value="F:DNA-binding transcription factor activity"/>
    <property type="evidence" value="ECO:0007669"/>
    <property type="project" value="TreeGrafter"/>
</dbReference>
<sequence>MEIDPKWRKAIRQAFGDRVREVRHAKGLSQEELALRAGVDRSYLGQVERGERNLTLENIYRIAEGLGVPPGGLIGQLDQSLDLGQGGDNA</sequence>
<dbReference type="PANTHER" id="PTHR46797">
    <property type="entry name" value="HTH-TYPE TRANSCRIPTIONAL REGULATOR"/>
    <property type="match status" value="1"/>
</dbReference>
<evidence type="ECO:0000256" key="1">
    <source>
        <dbReference type="ARBA" id="ARBA00023125"/>
    </source>
</evidence>
<dbReference type="PANTHER" id="PTHR46797:SF1">
    <property type="entry name" value="METHYLPHOSPHONATE SYNTHASE"/>
    <property type="match status" value="1"/>
</dbReference>
<dbReference type="SMART" id="SM00530">
    <property type="entry name" value="HTH_XRE"/>
    <property type="match status" value="1"/>
</dbReference>
<dbReference type="AlphaFoldDB" id="A0A4Y9RW69"/>
<dbReference type="Pfam" id="PF01381">
    <property type="entry name" value="HTH_3"/>
    <property type="match status" value="1"/>
</dbReference>
<dbReference type="GO" id="GO:0003677">
    <property type="term" value="F:DNA binding"/>
    <property type="evidence" value="ECO:0007669"/>
    <property type="project" value="UniProtKB-KW"/>
</dbReference>
<dbReference type="GO" id="GO:0005829">
    <property type="term" value="C:cytosol"/>
    <property type="evidence" value="ECO:0007669"/>
    <property type="project" value="TreeGrafter"/>
</dbReference>
<protein>
    <submittedName>
        <fullName evidence="3">XRE family transcriptional regulator</fullName>
    </submittedName>
</protein>
<reference evidence="3 4" key="1">
    <citation type="submission" date="2019-03" db="EMBL/GenBank/DDBJ databases">
        <title>Draft Genome Sequence of Massilia arenosa sp. nov., a Novel Massilia Species Isolated from a Sandy-loam Maize Soil.</title>
        <authorList>
            <person name="Raths R."/>
            <person name="Peta V."/>
            <person name="Bucking H."/>
        </authorList>
    </citation>
    <scope>NUCLEOTIDE SEQUENCE [LARGE SCALE GENOMIC DNA]</scope>
    <source>
        <strain evidence="3 4">MC02</strain>
    </source>
</reference>
<gene>
    <name evidence="3" type="ORF">E4L96_19725</name>
</gene>
<dbReference type="SUPFAM" id="SSF47413">
    <property type="entry name" value="lambda repressor-like DNA-binding domains"/>
    <property type="match status" value="1"/>
</dbReference>
<dbReference type="OrthoDB" id="1097442at2"/>